<reference evidence="3 4" key="1">
    <citation type="submission" date="2017-08" db="EMBL/GenBank/DDBJ databases">
        <authorList>
            <person name="de Groot N.N."/>
        </authorList>
    </citation>
    <scope>NUCLEOTIDE SEQUENCE [LARGE SCALE GENOMIC DNA]</scope>
    <source>
        <strain evidence="3 4">HM2</strain>
    </source>
</reference>
<feature type="domain" description="YdbS-like PH" evidence="2">
    <location>
        <begin position="90"/>
        <end position="175"/>
    </location>
</feature>
<organism evidence="3 4">
    <name type="scientific">Fibrobacter succinogenes</name>
    <name type="common">Bacteroides succinogenes</name>
    <dbReference type="NCBI Taxonomy" id="833"/>
    <lineage>
        <taxon>Bacteria</taxon>
        <taxon>Pseudomonadati</taxon>
        <taxon>Fibrobacterota</taxon>
        <taxon>Fibrobacteria</taxon>
        <taxon>Fibrobacterales</taxon>
        <taxon>Fibrobacteraceae</taxon>
        <taxon>Fibrobacter</taxon>
    </lineage>
</organism>
<proteinExistence type="predicted"/>
<dbReference type="InterPro" id="IPR005182">
    <property type="entry name" value="YdbS-like_PH"/>
</dbReference>
<evidence type="ECO:0000259" key="2">
    <source>
        <dbReference type="Pfam" id="PF03703"/>
    </source>
</evidence>
<dbReference type="AlphaFoldDB" id="A0A380RTZ9"/>
<protein>
    <submittedName>
        <fullName evidence="3">PH domain-containing protein</fullName>
    </submittedName>
</protein>
<evidence type="ECO:0000313" key="4">
    <source>
        <dbReference type="Proteomes" id="UP000255423"/>
    </source>
</evidence>
<gene>
    <name evidence="3" type="ORF">SAMN05661053_0278</name>
</gene>
<dbReference type="RefSeq" id="WP_109571818.1">
    <property type="nucleotide sequence ID" value="NZ_UHJL01000001.1"/>
</dbReference>
<accession>A0A380RTZ9</accession>
<sequence length="209" mass="23807">MDNELKLLIGKDEKIIYAGKPNKKCFIFESIFNPLLPFALIWGIIDFGFIGASFSSKDEHIGFFLVPFMLLHLMPVWIYLGGALLSFRRYQNTNYIITDKAIYASGGVFSKHYNSKPFAELSHVDLHRGIFDQWFGVGDVITTSAQANPVTRNGRTTSTNAGISIDSISNYIEVYNIVKKLQQDVYTDVMYPNDLRPRENHGYNTKYRG</sequence>
<evidence type="ECO:0000256" key="1">
    <source>
        <dbReference type="SAM" id="Phobius"/>
    </source>
</evidence>
<name>A0A380RTZ9_FIBSU</name>
<keyword evidence="1" id="KW-1133">Transmembrane helix</keyword>
<feature type="transmembrane region" description="Helical" evidence="1">
    <location>
        <begin position="60"/>
        <end position="80"/>
    </location>
</feature>
<dbReference type="EMBL" id="UHJL01000001">
    <property type="protein sequence ID" value="SUQ19053.1"/>
    <property type="molecule type" value="Genomic_DNA"/>
</dbReference>
<dbReference type="Pfam" id="PF03703">
    <property type="entry name" value="bPH_2"/>
    <property type="match status" value="1"/>
</dbReference>
<feature type="transmembrane region" description="Helical" evidence="1">
    <location>
        <begin position="31"/>
        <end position="54"/>
    </location>
</feature>
<evidence type="ECO:0000313" key="3">
    <source>
        <dbReference type="EMBL" id="SUQ19053.1"/>
    </source>
</evidence>
<keyword evidence="1" id="KW-0472">Membrane</keyword>
<dbReference type="Proteomes" id="UP000255423">
    <property type="component" value="Unassembled WGS sequence"/>
</dbReference>
<keyword evidence="1" id="KW-0812">Transmembrane</keyword>